<accession>A0A5R8Q8A8</accession>
<feature type="compositionally biased region" description="Acidic residues" evidence="1">
    <location>
        <begin position="173"/>
        <end position="185"/>
    </location>
</feature>
<dbReference type="AlphaFoldDB" id="A0A5R8Q8A8"/>
<gene>
    <name evidence="2" type="ORF">FEZ08_10910</name>
</gene>
<keyword evidence="3" id="KW-1185">Reference proteome</keyword>
<evidence type="ECO:0000313" key="3">
    <source>
        <dbReference type="Proteomes" id="UP000306912"/>
    </source>
</evidence>
<dbReference type="InterPro" id="IPR022595">
    <property type="entry name" value="Enc34_ssDNA-bd"/>
</dbReference>
<evidence type="ECO:0000313" key="2">
    <source>
        <dbReference type="EMBL" id="TLG71396.1"/>
    </source>
</evidence>
<dbReference type="Proteomes" id="UP000306912">
    <property type="component" value="Unassembled WGS sequence"/>
</dbReference>
<dbReference type="OrthoDB" id="9786575at2"/>
<sequence length="185" mass="20008">MIMSSIILQNVRLSYANIWKPKGIDGGEPRYSASLLMDKDVNAKDIAKLNKAIKECYDAAVPTIWGGKAPAASKFNSPLYDGDDEADDKGEAYVNTMFINPKSKNQPGIVDKKVQPILDQTEVYSGCYANVSVSIYAYNHPQGGKGIAFGLNNIQKVKDGEPLGGVAPKAEDEFSAVDDSDDLLD</sequence>
<dbReference type="InParanoid" id="A0A5R8Q8A8"/>
<evidence type="ECO:0000256" key="1">
    <source>
        <dbReference type="SAM" id="MobiDB-lite"/>
    </source>
</evidence>
<proteinExistence type="predicted"/>
<protein>
    <submittedName>
        <fullName evidence="2">DUF2815 family protein</fullName>
    </submittedName>
</protein>
<organism evidence="2 3">
    <name type="scientific">Culicoidibacter larvae</name>
    <dbReference type="NCBI Taxonomy" id="2579976"/>
    <lineage>
        <taxon>Bacteria</taxon>
        <taxon>Bacillati</taxon>
        <taxon>Bacillota</taxon>
        <taxon>Culicoidibacteria</taxon>
        <taxon>Culicoidibacterales</taxon>
        <taxon>Culicoidibacteraceae</taxon>
        <taxon>Culicoidibacter</taxon>
    </lineage>
</organism>
<dbReference type="SUPFAM" id="SSF50249">
    <property type="entry name" value="Nucleic acid-binding proteins"/>
    <property type="match status" value="1"/>
</dbReference>
<name>A0A5R8Q8A8_9FIRM</name>
<reference evidence="2 3" key="1">
    <citation type="submission" date="2019-05" db="EMBL/GenBank/DDBJ databases">
        <title>Culicoidintestinum kansasii gen. nov., sp. nov. from the gastrointestinal tract of the biting midge, Culicoides sonorensis.</title>
        <authorList>
            <person name="Neupane S."/>
            <person name="Ghosh A."/>
            <person name="Gunther S."/>
            <person name="Martin K."/>
            <person name="Zurek L."/>
        </authorList>
    </citation>
    <scope>NUCLEOTIDE SEQUENCE [LARGE SCALE GENOMIC DNA]</scope>
    <source>
        <strain evidence="2 3">CS-1</strain>
    </source>
</reference>
<dbReference type="InterPro" id="IPR012340">
    <property type="entry name" value="NA-bd_OB-fold"/>
</dbReference>
<feature type="region of interest" description="Disordered" evidence="1">
    <location>
        <begin position="162"/>
        <end position="185"/>
    </location>
</feature>
<dbReference type="Pfam" id="PF10991">
    <property type="entry name" value="Enc34_ssDNA-bd"/>
    <property type="match status" value="1"/>
</dbReference>
<dbReference type="Gene3D" id="2.40.50.140">
    <property type="entry name" value="Nucleic acid-binding proteins"/>
    <property type="match status" value="1"/>
</dbReference>
<comment type="caution">
    <text evidence="2">The sequence shown here is derived from an EMBL/GenBank/DDBJ whole genome shotgun (WGS) entry which is preliminary data.</text>
</comment>
<dbReference type="EMBL" id="VBWP01000012">
    <property type="protein sequence ID" value="TLG71396.1"/>
    <property type="molecule type" value="Genomic_DNA"/>
</dbReference>